<keyword evidence="2" id="KW-1185">Reference proteome</keyword>
<dbReference type="Proteomes" id="UP000011750">
    <property type="component" value="Unassembled WGS sequence"/>
</dbReference>
<dbReference type="AlphaFoldDB" id="M4F1N3"/>
<name>M4F1N3_BRACM</name>
<dbReference type="HOGENOM" id="CLU_026121_0_0_1"/>
<proteinExistence type="predicted"/>
<reference evidence="2" key="1">
    <citation type="journal article" date="2011" name="Nat. Genet.">
        <title>The genome of the mesopolyploid crop species Brassica rapa.</title>
        <authorList>
            <consortium name="Brassica rapa Genome Sequencing Project Consortium"/>
            <person name="Wang X."/>
            <person name="Wang H."/>
            <person name="Wang J."/>
            <person name="Sun R."/>
            <person name="Wu J."/>
            <person name="Liu S."/>
            <person name="Bai Y."/>
            <person name="Mun J.H."/>
            <person name="Bancroft I."/>
            <person name="Cheng F."/>
            <person name="Huang S."/>
            <person name="Li X."/>
            <person name="Hua W."/>
            <person name="Wang J."/>
            <person name="Wang X."/>
            <person name="Freeling M."/>
            <person name="Pires J.C."/>
            <person name="Paterson A.H."/>
            <person name="Chalhoub B."/>
            <person name="Wang B."/>
            <person name="Hayward A."/>
            <person name="Sharpe A.G."/>
            <person name="Park B.S."/>
            <person name="Weisshaar B."/>
            <person name="Liu B."/>
            <person name="Li B."/>
            <person name="Liu B."/>
            <person name="Tong C."/>
            <person name="Song C."/>
            <person name="Duran C."/>
            <person name="Peng C."/>
            <person name="Geng C."/>
            <person name="Koh C."/>
            <person name="Lin C."/>
            <person name="Edwards D."/>
            <person name="Mu D."/>
            <person name="Shen D."/>
            <person name="Soumpourou E."/>
            <person name="Li F."/>
            <person name="Fraser F."/>
            <person name="Conant G."/>
            <person name="Lassalle G."/>
            <person name="King G.J."/>
            <person name="Bonnema G."/>
            <person name="Tang H."/>
            <person name="Wang H."/>
            <person name="Belcram H."/>
            <person name="Zhou H."/>
            <person name="Hirakawa H."/>
            <person name="Abe H."/>
            <person name="Guo H."/>
            <person name="Wang H."/>
            <person name="Jin H."/>
            <person name="Parkin I.A."/>
            <person name="Batley J."/>
            <person name="Kim J.S."/>
            <person name="Just J."/>
            <person name="Li J."/>
            <person name="Xu J."/>
            <person name="Deng J."/>
            <person name="Kim J.A."/>
            <person name="Li J."/>
            <person name="Yu J."/>
            <person name="Meng J."/>
            <person name="Wang J."/>
            <person name="Min J."/>
            <person name="Poulain J."/>
            <person name="Wang J."/>
            <person name="Hatakeyama K."/>
            <person name="Wu K."/>
            <person name="Wang L."/>
            <person name="Fang L."/>
            <person name="Trick M."/>
            <person name="Links M.G."/>
            <person name="Zhao M."/>
            <person name="Jin M."/>
            <person name="Ramchiary N."/>
            <person name="Drou N."/>
            <person name="Berkman P.J."/>
            <person name="Cai Q."/>
            <person name="Huang Q."/>
            <person name="Li R."/>
            <person name="Tabata S."/>
            <person name="Cheng S."/>
            <person name="Zhang S."/>
            <person name="Zhang S."/>
            <person name="Huang S."/>
            <person name="Sato S."/>
            <person name="Sun S."/>
            <person name="Kwon S.J."/>
            <person name="Choi S.R."/>
            <person name="Lee T.H."/>
            <person name="Fan W."/>
            <person name="Zhao X."/>
            <person name="Tan X."/>
            <person name="Xu X."/>
            <person name="Wang Y."/>
            <person name="Qiu Y."/>
            <person name="Yin Y."/>
            <person name="Li Y."/>
            <person name="Du Y."/>
            <person name="Liao Y."/>
            <person name="Lim Y."/>
            <person name="Narusaka Y."/>
            <person name="Wang Y."/>
            <person name="Wang Z."/>
            <person name="Li Z."/>
            <person name="Wang Z."/>
            <person name="Xiong Z."/>
            <person name="Zhang Z."/>
        </authorList>
    </citation>
    <scope>NUCLEOTIDE SEQUENCE [LARGE SCALE GENOMIC DNA]</scope>
    <source>
        <strain evidence="2">cv. Chiifu-401-42</strain>
    </source>
</reference>
<accession>M4F1N3</accession>
<dbReference type="EnsemblPlants" id="Bra034979.1">
    <property type="protein sequence ID" value="Bra034979.1-P"/>
    <property type="gene ID" value="Bra034979"/>
</dbReference>
<evidence type="ECO:0000313" key="1">
    <source>
        <dbReference type="EnsemblPlants" id="Bra034979.1-P"/>
    </source>
</evidence>
<organism evidence="1 2">
    <name type="scientific">Brassica campestris</name>
    <name type="common">Field mustard</name>
    <dbReference type="NCBI Taxonomy" id="3711"/>
    <lineage>
        <taxon>Eukaryota</taxon>
        <taxon>Viridiplantae</taxon>
        <taxon>Streptophyta</taxon>
        <taxon>Embryophyta</taxon>
        <taxon>Tracheophyta</taxon>
        <taxon>Spermatophyta</taxon>
        <taxon>Magnoliopsida</taxon>
        <taxon>eudicotyledons</taxon>
        <taxon>Gunneridae</taxon>
        <taxon>Pentapetalae</taxon>
        <taxon>rosids</taxon>
        <taxon>malvids</taxon>
        <taxon>Brassicales</taxon>
        <taxon>Brassicaceae</taxon>
        <taxon>Brassiceae</taxon>
        <taxon>Brassica</taxon>
    </lineage>
</organism>
<protein>
    <submittedName>
        <fullName evidence="1">Uncharacterized protein</fullName>
    </submittedName>
</protein>
<reference evidence="1" key="3">
    <citation type="submission" date="2023-03" db="UniProtKB">
        <authorList>
            <consortium name="EnsemblPlants"/>
        </authorList>
    </citation>
    <scope>IDENTIFICATION</scope>
    <source>
        <strain evidence="1">cv. Chiifu-401-42</strain>
    </source>
</reference>
<reference evidence="2" key="2">
    <citation type="journal article" date="2018" name="Hortic Res">
        <title>Improved Brassica rapa reference genome by single-molecule sequencing and chromosome conformation capture technologies.</title>
        <authorList>
            <person name="Zhang L."/>
            <person name="Cai X."/>
            <person name="Wu J."/>
            <person name="Liu M."/>
            <person name="Grob S."/>
            <person name="Cheng F."/>
            <person name="Liang J."/>
            <person name="Cai C."/>
            <person name="Liu Z."/>
            <person name="Liu B."/>
            <person name="Wang F."/>
            <person name="Li S."/>
            <person name="Liu F."/>
            <person name="Li X."/>
            <person name="Cheng L."/>
            <person name="Yang W."/>
            <person name="Li M.H."/>
            <person name="Grossniklaus U."/>
            <person name="Zheng H."/>
            <person name="Wang X."/>
        </authorList>
    </citation>
    <scope>NUCLEOTIDE SEQUENCE [LARGE SCALE GENOMIC DNA]</scope>
    <source>
        <strain evidence="2">cv. Chiifu-401-42</strain>
    </source>
</reference>
<evidence type="ECO:0000313" key="2">
    <source>
        <dbReference type="Proteomes" id="UP000011750"/>
    </source>
</evidence>
<dbReference type="Gramene" id="Bra034979.1">
    <property type="protein sequence ID" value="Bra034979.1-P"/>
    <property type="gene ID" value="Bra034979"/>
</dbReference>
<dbReference type="InParanoid" id="M4F1N3"/>
<sequence>MISLPSIDTQPQQRCHKRVSTDTAYYKSVDTDFNRVRDGDYSIGNCVDEHHHESFAVETVTYTPGAGKLKDSFTYEELLNMQKRDDTDQFQAEAAWERTHSSQSIDTRHPQSIEKLPQQSININNTTSIDNHPIPKTTISEKDKLDNQYLTPDEFSIFRDPNGFAKAIDGCTLHVSREDIADILQKANGADNLFIDQRSNHEQKTTKEFYGTAGGIKNSFKQRSCHTTHPSINIDVRTVTREPEFGKRAYDLYGNRKFYWEEKDEYGVYRDDREFARDLDGHTIPIHTKDIRRLMERVSRDEPVYICLLEHASSFTQRKLVQEIYTKDEINEMSMDALTSKVEAIQGELVEIQSYISRRPEASISIDRHDNKSIYTHNSTSIDSDTNRGRLVRKMTSDMSNTSYHGKEISADTYAALT</sequence>